<dbReference type="GO" id="GO:0019441">
    <property type="term" value="P:L-tryptophan catabolic process to kynurenine"/>
    <property type="evidence" value="ECO:0007669"/>
    <property type="project" value="InterPro"/>
</dbReference>
<dbReference type="Proteomes" id="UP000480684">
    <property type="component" value="Unassembled WGS sequence"/>
</dbReference>
<evidence type="ECO:0000313" key="12">
    <source>
        <dbReference type="EMBL" id="NFV79608.1"/>
    </source>
</evidence>
<dbReference type="RefSeq" id="WP_163676301.1">
    <property type="nucleotide sequence ID" value="NZ_JAAIYP010000032.1"/>
</dbReference>
<sequence>MDAIIDISRVIASDSVVYPGDPPLRHHDICAVSQGDPFSLTALSGWSSHLLTHVDAPSHFLADGASLDAVPLARFLGRCVVVEVAGDRVEARDVLGAGVGRDGTVLFKTRNSAIPTNAPFREDHAHISPEAAQAAAELGLNMVGFDYIDVERGGDSDYPVHNTLLRAGVLILEGLDLSSVAAGEYGFCALPLRIERANGAPVRAVLFADSLTGHGAG</sequence>
<evidence type="ECO:0000256" key="11">
    <source>
        <dbReference type="ARBA" id="ARBA00060547"/>
    </source>
</evidence>
<keyword evidence="7" id="KW-0378">Hydrolase</keyword>
<proteinExistence type="predicted"/>
<comment type="catalytic activity">
    <reaction evidence="10">
        <text>N-formyl-L-kynurenine + H2O = L-kynurenine + formate + H(+)</text>
        <dbReference type="Rhea" id="RHEA:13009"/>
        <dbReference type="ChEBI" id="CHEBI:15377"/>
        <dbReference type="ChEBI" id="CHEBI:15378"/>
        <dbReference type="ChEBI" id="CHEBI:15740"/>
        <dbReference type="ChEBI" id="CHEBI:57959"/>
        <dbReference type="ChEBI" id="CHEBI:58629"/>
        <dbReference type="EC" id="3.5.1.9"/>
    </reaction>
</comment>
<protein>
    <recommendedName>
        <fullName evidence="5">Kynurenine formamidase</fullName>
        <ecNumber evidence="4">3.5.1.9</ecNumber>
    </recommendedName>
</protein>
<dbReference type="InterPro" id="IPR007325">
    <property type="entry name" value="KFase/CYL"/>
</dbReference>
<comment type="pathway">
    <text evidence="11">Amino-acid degradation; L-tryptophan degradation via kynurenine pathway; L-kynurenine from L-tryptophan: step 2/2.</text>
</comment>
<dbReference type="AlphaFoldDB" id="A0A7C9USY2"/>
<dbReference type="InterPro" id="IPR037175">
    <property type="entry name" value="KFase_sf"/>
</dbReference>
<dbReference type="EMBL" id="JAAIYP010000032">
    <property type="protein sequence ID" value="NFV79608.1"/>
    <property type="molecule type" value="Genomic_DNA"/>
</dbReference>
<comment type="cofactor">
    <cofactor evidence="1">
        <name>Zn(2+)</name>
        <dbReference type="ChEBI" id="CHEBI:29105"/>
    </cofactor>
</comment>
<comment type="subunit">
    <text evidence="3">Homodimer.</text>
</comment>
<dbReference type="PANTHER" id="PTHR31118">
    <property type="entry name" value="CYCLASE-LIKE PROTEIN 2"/>
    <property type="match status" value="1"/>
</dbReference>
<dbReference type="SUPFAM" id="SSF102198">
    <property type="entry name" value="Putative cyclase"/>
    <property type="match status" value="1"/>
</dbReference>
<comment type="function">
    <text evidence="2">Catalyzes the hydrolysis of N-formyl-L-kynurenine to L-kynurenine, the second step in the kynurenine pathway of tryptophan degradation.</text>
</comment>
<dbReference type="GO" id="GO:0004061">
    <property type="term" value="F:arylformamidase activity"/>
    <property type="evidence" value="ECO:0007669"/>
    <property type="project" value="UniProtKB-EC"/>
</dbReference>
<evidence type="ECO:0000256" key="10">
    <source>
        <dbReference type="ARBA" id="ARBA00048496"/>
    </source>
</evidence>
<reference evidence="12 13" key="1">
    <citation type="submission" date="2020-02" db="EMBL/GenBank/DDBJ databases">
        <authorList>
            <person name="Dziuba M."/>
            <person name="Kuznetsov B."/>
            <person name="Mardanov A."/>
            <person name="Ravin N."/>
            <person name="Grouzdev D."/>
        </authorList>
    </citation>
    <scope>NUCLEOTIDE SEQUENCE [LARGE SCALE GENOMIC DNA]</scope>
    <source>
        <strain evidence="12 13">SpK</strain>
    </source>
</reference>
<name>A0A7C9USY2_9PROT</name>
<accession>A0A7C9USY2</accession>
<evidence type="ECO:0000256" key="5">
    <source>
        <dbReference type="ARBA" id="ARBA00014889"/>
    </source>
</evidence>
<evidence type="ECO:0000256" key="6">
    <source>
        <dbReference type="ARBA" id="ARBA00022723"/>
    </source>
</evidence>
<evidence type="ECO:0000256" key="8">
    <source>
        <dbReference type="ARBA" id="ARBA00022833"/>
    </source>
</evidence>
<evidence type="ECO:0000313" key="13">
    <source>
        <dbReference type="Proteomes" id="UP000480684"/>
    </source>
</evidence>
<evidence type="ECO:0000256" key="4">
    <source>
        <dbReference type="ARBA" id="ARBA00012930"/>
    </source>
</evidence>
<dbReference type="FunFam" id="3.50.30.50:FF:000001">
    <property type="entry name" value="Kynurenine formamidase"/>
    <property type="match status" value="1"/>
</dbReference>
<gene>
    <name evidence="12" type="ORF">G4223_05745</name>
</gene>
<evidence type="ECO:0000256" key="1">
    <source>
        <dbReference type="ARBA" id="ARBA00001947"/>
    </source>
</evidence>
<keyword evidence="13" id="KW-1185">Reference proteome</keyword>
<dbReference type="Pfam" id="PF04199">
    <property type="entry name" value="Cyclase"/>
    <property type="match status" value="1"/>
</dbReference>
<dbReference type="GO" id="GO:0046872">
    <property type="term" value="F:metal ion binding"/>
    <property type="evidence" value="ECO:0007669"/>
    <property type="project" value="UniProtKB-KW"/>
</dbReference>
<keyword evidence="9" id="KW-0823">Tryptophan catabolism</keyword>
<evidence type="ECO:0000256" key="7">
    <source>
        <dbReference type="ARBA" id="ARBA00022801"/>
    </source>
</evidence>
<dbReference type="EC" id="3.5.1.9" evidence="4"/>
<keyword evidence="8" id="KW-0862">Zinc</keyword>
<evidence type="ECO:0000256" key="2">
    <source>
        <dbReference type="ARBA" id="ARBA00002204"/>
    </source>
</evidence>
<keyword evidence="6" id="KW-0479">Metal-binding</keyword>
<organism evidence="12 13">
    <name type="scientific">Magnetospirillum aberrantis SpK</name>
    <dbReference type="NCBI Taxonomy" id="908842"/>
    <lineage>
        <taxon>Bacteria</taxon>
        <taxon>Pseudomonadati</taxon>
        <taxon>Pseudomonadota</taxon>
        <taxon>Alphaproteobacteria</taxon>
        <taxon>Rhodospirillales</taxon>
        <taxon>Rhodospirillaceae</taxon>
        <taxon>Magnetospirillum</taxon>
    </lineage>
</organism>
<dbReference type="Gene3D" id="3.50.30.50">
    <property type="entry name" value="Putative cyclase"/>
    <property type="match status" value="1"/>
</dbReference>
<evidence type="ECO:0000256" key="9">
    <source>
        <dbReference type="ARBA" id="ARBA00023079"/>
    </source>
</evidence>
<dbReference type="PANTHER" id="PTHR31118:SF12">
    <property type="entry name" value="CYCLASE-LIKE PROTEIN 2"/>
    <property type="match status" value="1"/>
</dbReference>
<comment type="caution">
    <text evidence="12">The sequence shown here is derived from an EMBL/GenBank/DDBJ whole genome shotgun (WGS) entry which is preliminary data.</text>
</comment>
<evidence type="ECO:0000256" key="3">
    <source>
        <dbReference type="ARBA" id="ARBA00011738"/>
    </source>
</evidence>